<dbReference type="SUPFAM" id="SSF89392">
    <property type="entry name" value="Prokaryotic lipoproteins and lipoprotein localization factors"/>
    <property type="match status" value="1"/>
</dbReference>
<evidence type="ECO:0000313" key="3">
    <source>
        <dbReference type="Proteomes" id="UP000199076"/>
    </source>
</evidence>
<keyword evidence="3" id="KW-1185">Reference proteome</keyword>
<dbReference type="InterPro" id="IPR029046">
    <property type="entry name" value="LolA/LolB/LppX"/>
</dbReference>
<dbReference type="AlphaFoldDB" id="A0A1G7TB12"/>
<dbReference type="STRING" id="660518.SAMN05216218_12425"/>
<dbReference type="Pfam" id="PF09865">
    <property type="entry name" value="DUF2092"/>
    <property type="match status" value="1"/>
</dbReference>
<dbReference type="EMBL" id="FNBK01000024">
    <property type="protein sequence ID" value="SDG32493.1"/>
    <property type="molecule type" value="Genomic_DNA"/>
</dbReference>
<dbReference type="InterPro" id="IPR025377">
    <property type="entry name" value="DUF4367"/>
</dbReference>
<dbReference type="InterPro" id="IPR052944">
    <property type="entry name" value="Sporulation_related"/>
</dbReference>
<accession>A0A1G7TB12</accession>
<protein>
    <submittedName>
        <fullName evidence="2">Outer membrane lipoprotein-sorting protein</fullName>
    </submittedName>
</protein>
<evidence type="ECO:0000313" key="2">
    <source>
        <dbReference type="EMBL" id="SDG32493.1"/>
    </source>
</evidence>
<proteinExistence type="predicted"/>
<dbReference type="PANTHER" id="PTHR37507">
    <property type="entry name" value="SPORULATION PROTEIN YDCC"/>
    <property type="match status" value="1"/>
</dbReference>
<dbReference type="Gene3D" id="2.50.20.10">
    <property type="entry name" value="Lipoprotein localisation LolA/LolB/LppX"/>
    <property type="match status" value="1"/>
</dbReference>
<dbReference type="Pfam" id="PF14285">
    <property type="entry name" value="DUF4367"/>
    <property type="match status" value="1"/>
</dbReference>
<gene>
    <name evidence="2" type="ORF">SAMN05216218_12425</name>
</gene>
<keyword evidence="2" id="KW-0449">Lipoprotein</keyword>
<reference evidence="3" key="1">
    <citation type="submission" date="2016-10" db="EMBL/GenBank/DDBJ databases">
        <authorList>
            <person name="Varghese N."/>
            <person name="Submissions S."/>
        </authorList>
    </citation>
    <scope>NUCLEOTIDE SEQUENCE [LARGE SCALE GENOMIC DNA]</scope>
    <source>
        <strain evidence="3">IBRC-M 10760</strain>
    </source>
</reference>
<dbReference type="Proteomes" id="UP000199076">
    <property type="component" value="Unassembled WGS sequence"/>
</dbReference>
<organism evidence="2 3">
    <name type="scientific">Halorientalis regularis</name>
    <dbReference type="NCBI Taxonomy" id="660518"/>
    <lineage>
        <taxon>Archaea</taxon>
        <taxon>Methanobacteriati</taxon>
        <taxon>Methanobacteriota</taxon>
        <taxon>Stenosarchaea group</taxon>
        <taxon>Halobacteria</taxon>
        <taxon>Halobacteriales</taxon>
        <taxon>Haloarculaceae</taxon>
        <taxon>Halorientalis</taxon>
    </lineage>
</organism>
<sequence length="315" mass="35143">MASLDTVVLTMESEVQMNGNQTTTAEQHLWVDYQNDRIRTERETNQSETITVRNQSKTVIYNAAENTVSTFNNTGNVTTGIPLDRTLNTSKLSYVGTEQIDGEQTYRLNVTPANASAMPDTQSVDATLWIDTETYFPQQIHIATDGENFKYETTSRFQNVTLNTSIPDDQFTIDIPDDAEKPGYESNMETYESLSALKNGTSHTVPEPDMPESYSFEQARVFDSSDYHSVTLQYEAANNETVTISTRDSTEVNYEDVERYDEVDVGGHTAYYTEFEFGGSSTAALTLPRDNSTVSIVGDLSKSETIEIAESIADE</sequence>
<dbReference type="PANTHER" id="PTHR37507:SF2">
    <property type="entry name" value="SPORULATION PROTEIN YDCC"/>
    <property type="match status" value="1"/>
</dbReference>
<feature type="domain" description="DUF4367" evidence="1">
    <location>
        <begin position="210"/>
        <end position="312"/>
    </location>
</feature>
<evidence type="ECO:0000259" key="1">
    <source>
        <dbReference type="Pfam" id="PF14285"/>
    </source>
</evidence>
<name>A0A1G7TB12_9EURY</name>
<dbReference type="InterPro" id="IPR019207">
    <property type="entry name" value="DUF2092"/>
</dbReference>